<dbReference type="SMART" id="SM00220">
    <property type="entry name" value="S_TKc"/>
    <property type="match status" value="1"/>
</dbReference>
<keyword evidence="2 5" id="KW-0547">Nucleotide-binding</keyword>
<evidence type="ECO:0000256" key="1">
    <source>
        <dbReference type="ARBA" id="ARBA00022679"/>
    </source>
</evidence>
<evidence type="ECO:0000256" key="7">
    <source>
        <dbReference type="SAM" id="MobiDB-lite"/>
    </source>
</evidence>
<reference evidence="9" key="1">
    <citation type="journal article" date="2021" name="bioRxiv">
        <title>Whole Genome Assembly and Annotation of Northern Wild Rice, Zizania palustris L., Supports a Whole Genome Duplication in the Zizania Genus.</title>
        <authorList>
            <person name="Haas M."/>
            <person name="Kono T."/>
            <person name="Macchietto M."/>
            <person name="Millas R."/>
            <person name="McGilp L."/>
            <person name="Shao M."/>
            <person name="Duquette J."/>
            <person name="Hirsch C.N."/>
            <person name="Kimball J."/>
        </authorList>
    </citation>
    <scope>NUCLEOTIDE SEQUENCE</scope>
    <source>
        <tissue evidence="9">Fresh leaf tissue</tissue>
    </source>
</reference>
<dbReference type="Pfam" id="PF00069">
    <property type="entry name" value="Pkinase"/>
    <property type="match status" value="1"/>
</dbReference>
<keyword evidence="10" id="KW-1185">Reference proteome</keyword>
<evidence type="ECO:0000313" key="9">
    <source>
        <dbReference type="EMBL" id="KAG8055741.1"/>
    </source>
</evidence>
<dbReference type="InterPro" id="IPR000719">
    <property type="entry name" value="Prot_kinase_dom"/>
</dbReference>
<dbReference type="PANTHER" id="PTHR48011:SF17">
    <property type="entry name" value="PROTEIN KINASE DOMAIN-CONTAINING PROTEIN"/>
    <property type="match status" value="1"/>
</dbReference>
<dbReference type="EMBL" id="JAAALK010000288">
    <property type="protein sequence ID" value="KAG8055741.1"/>
    <property type="molecule type" value="Genomic_DNA"/>
</dbReference>
<evidence type="ECO:0000256" key="3">
    <source>
        <dbReference type="ARBA" id="ARBA00022777"/>
    </source>
</evidence>
<keyword evidence="1" id="KW-0808">Transferase</keyword>
<dbReference type="GO" id="GO:0004674">
    <property type="term" value="F:protein serine/threonine kinase activity"/>
    <property type="evidence" value="ECO:0007669"/>
    <property type="project" value="UniProtKB-KW"/>
</dbReference>
<gene>
    <name evidence="9" type="ORF">GUJ93_ZPchr0001g31227</name>
</gene>
<protein>
    <recommendedName>
        <fullName evidence="8">Protein kinase domain-containing protein</fullName>
    </recommendedName>
</protein>
<dbReference type="InterPro" id="IPR052751">
    <property type="entry name" value="Plant_MAPKKK"/>
</dbReference>
<evidence type="ECO:0000256" key="5">
    <source>
        <dbReference type="PROSITE-ProRule" id="PRU10141"/>
    </source>
</evidence>
<comment type="caution">
    <text evidence="9">The sequence shown here is derived from an EMBL/GenBank/DDBJ whole genome shotgun (WGS) entry which is preliminary data.</text>
</comment>
<reference evidence="9" key="2">
    <citation type="submission" date="2021-02" db="EMBL/GenBank/DDBJ databases">
        <authorList>
            <person name="Kimball J.A."/>
            <person name="Haas M.W."/>
            <person name="Macchietto M."/>
            <person name="Kono T."/>
            <person name="Duquette J."/>
            <person name="Shao M."/>
        </authorList>
    </citation>
    <scope>NUCLEOTIDE SEQUENCE</scope>
    <source>
        <tissue evidence="9">Fresh leaf tissue</tissue>
    </source>
</reference>
<dbReference type="PROSITE" id="PS50011">
    <property type="entry name" value="PROTEIN_KINASE_DOM"/>
    <property type="match status" value="1"/>
</dbReference>
<evidence type="ECO:0000259" key="8">
    <source>
        <dbReference type="PROSITE" id="PS50011"/>
    </source>
</evidence>
<proteinExistence type="inferred from homology"/>
<dbReference type="PROSITE" id="PS00107">
    <property type="entry name" value="PROTEIN_KINASE_ATP"/>
    <property type="match status" value="1"/>
</dbReference>
<dbReference type="PANTHER" id="PTHR48011">
    <property type="entry name" value="CCR4-NOT TRANSCRIPTIONAL COMPLEX SUBUNIT CAF120-RELATED"/>
    <property type="match status" value="1"/>
</dbReference>
<dbReference type="AlphaFoldDB" id="A0A8J5VDN9"/>
<keyword evidence="6" id="KW-0723">Serine/threonine-protein kinase</keyword>
<accession>A0A8J5VDN9</accession>
<dbReference type="GO" id="GO:0007165">
    <property type="term" value="P:signal transduction"/>
    <property type="evidence" value="ECO:0007669"/>
    <property type="project" value="TreeGrafter"/>
</dbReference>
<comment type="similarity">
    <text evidence="6">Belongs to the protein kinase superfamily.</text>
</comment>
<dbReference type="InterPro" id="IPR008271">
    <property type="entry name" value="Ser/Thr_kinase_AS"/>
</dbReference>
<sequence length="456" mass="48942">MAKQLRRVRTLGRGASGAVVWLASDDESGELMAVKSSFAGGAGAAQLRREGRVLSGLCSPHIVPCLGSRAVAGGEYQLFLEFAPGGSLADEVARSGGCLAEPAVRAYAGDVARGLAYLHGKSLVHGDVKARNVVIGGDGRARLTDFGCAREIDSAGPIGGTPAFMAPEVARGEEQGPASDVWALGCTIIEMITGHAPWSDINDILAAIHRIGYTDAVPEVPGWLSAEAKDFLDGCFKRRAVDRFTTAQLLDHPFIASAAAFDRMTEPVKQERASPKSTLQEAFWDSDSDDEADETATGAAERIGALACAASALPDWDSDEGWIEVHDEGSFAPAMPPASDADYFVRVETSEPKLEQFAVAKDSCNRLPCNAVEAIDSSIRQGNYMLAHLFNSKNGVLRPFGSNRIEESVGYNCVCNRNRVIKNHFLLKFCFVVTNQLVHSTCSLRLLYFTNRPRDS</sequence>
<name>A0A8J5VDN9_ZIZPA</name>
<dbReference type="InterPro" id="IPR017441">
    <property type="entry name" value="Protein_kinase_ATP_BS"/>
</dbReference>
<keyword evidence="3" id="KW-0418">Kinase</keyword>
<dbReference type="CDD" id="cd06606">
    <property type="entry name" value="STKc_MAPKKK"/>
    <property type="match status" value="1"/>
</dbReference>
<evidence type="ECO:0000256" key="6">
    <source>
        <dbReference type="RuleBase" id="RU000304"/>
    </source>
</evidence>
<keyword evidence="4 5" id="KW-0067">ATP-binding</keyword>
<organism evidence="9 10">
    <name type="scientific">Zizania palustris</name>
    <name type="common">Northern wild rice</name>
    <dbReference type="NCBI Taxonomy" id="103762"/>
    <lineage>
        <taxon>Eukaryota</taxon>
        <taxon>Viridiplantae</taxon>
        <taxon>Streptophyta</taxon>
        <taxon>Embryophyta</taxon>
        <taxon>Tracheophyta</taxon>
        <taxon>Spermatophyta</taxon>
        <taxon>Magnoliopsida</taxon>
        <taxon>Liliopsida</taxon>
        <taxon>Poales</taxon>
        <taxon>Poaceae</taxon>
        <taxon>BOP clade</taxon>
        <taxon>Oryzoideae</taxon>
        <taxon>Oryzeae</taxon>
        <taxon>Zizaniinae</taxon>
        <taxon>Zizania</taxon>
    </lineage>
</organism>
<feature type="binding site" evidence="5">
    <location>
        <position position="35"/>
    </location>
    <ligand>
        <name>ATP</name>
        <dbReference type="ChEBI" id="CHEBI:30616"/>
    </ligand>
</feature>
<dbReference type="GO" id="GO:0005524">
    <property type="term" value="F:ATP binding"/>
    <property type="evidence" value="ECO:0007669"/>
    <property type="project" value="UniProtKB-UniRule"/>
</dbReference>
<dbReference type="FunFam" id="1.10.510.10:FF:000466">
    <property type="entry name" value="MAP kinase kinase kinase18"/>
    <property type="match status" value="1"/>
</dbReference>
<dbReference type="PROSITE" id="PS00108">
    <property type="entry name" value="PROTEIN_KINASE_ST"/>
    <property type="match status" value="1"/>
</dbReference>
<feature type="compositionally biased region" description="Acidic residues" evidence="7">
    <location>
        <begin position="284"/>
        <end position="294"/>
    </location>
</feature>
<evidence type="ECO:0000256" key="4">
    <source>
        <dbReference type="ARBA" id="ARBA00022840"/>
    </source>
</evidence>
<dbReference type="Proteomes" id="UP000729402">
    <property type="component" value="Unassembled WGS sequence"/>
</dbReference>
<evidence type="ECO:0000256" key="2">
    <source>
        <dbReference type="ARBA" id="ARBA00022741"/>
    </source>
</evidence>
<feature type="region of interest" description="Disordered" evidence="7">
    <location>
        <begin position="266"/>
        <end position="297"/>
    </location>
</feature>
<feature type="domain" description="Protein kinase" evidence="8">
    <location>
        <begin position="5"/>
        <end position="255"/>
    </location>
</feature>
<dbReference type="OrthoDB" id="275301at2759"/>
<evidence type="ECO:0000313" key="10">
    <source>
        <dbReference type="Proteomes" id="UP000729402"/>
    </source>
</evidence>